<dbReference type="PROSITE" id="PS51257">
    <property type="entry name" value="PROKAR_LIPOPROTEIN"/>
    <property type="match status" value="1"/>
</dbReference>
<feature type="transmembrane region" description="Helical" evidence="1">
    <location>
        <begin position="15"/>
        <end position="38"/>
    </location>
</feature>
<name>A0ABM5N4S3_EMTOG</name>
<proteinExistence type="predicted"/>
<dbReference type="Proteomes" id="UP000002875">
    <property type="component" value="Chromosome"/>
</dbReference>
<evidence type="ECO:0000313" key="3">
    <source>
        <dbReference type="Proteomes" id="UP000002875"/>
    </source>
</evidence>
<keyword evidence="3" id="KW-1185">Reference proteome</keyword>
<protein>
    <submittedName>
        <fullName evidence="2">Uncharacterized protein</fullName>
    </submittedName>
</protein>
<reference evidence="2 3" key="1">
    <citation type="submission" date="2011-07" db="EMBL/GenBank/DDBJ databases">
        <title>The complete genome of chromosome of Emticicia oligotrophica DSM 17448.</title>
        <authorList>
            <consortium name="US DOE Joint Genome Institute (JGI-PGF)"/>
            <person name="Lucas S."/>
            <person name="Han J."/>
            <person name="Lapidus A."/>
            <person name="Bruce D."/>
            <person name="Goodwin L."/>
            <person name="Pitluck S."/>
            <person name="Peters L."/>
            <person name="Kyrpides N."/>
            <person name="Mavromatis K."/>
            <person name="Ivanova N."/>
            <person name="Ovchinnikova G."/>
            <person name="Teshima H."/>
            <person name="Detter J.C."/>
            <person name="Tapia R."/>
            <person name="Han C."/>
            <person name="Land M."/>
            <person name="Hauser L."/>
            <person name="Markowitz V."/>
            <person name="Cheng J.-F."/>
            <person name="Hugenholtz P."/>
            <person name="Woyke T."/>
            <person name="Wu D."/>
            <person name="Tindall B."/>
            <person name="Pomrenke H."/>
            <person name="Brambilla E."/>
            <person name="Klenk H.-P."/>
            <person name="Eisen J.A."/>
        </authorList>
    </citation>
    <scope>NUCLEOTIDE SEQUENCE [LARGE SCALE GENOMIC DNA]</scope>
    <source>
        <strain evidence="2 3">DSM 17448</strain>
    </source>
</reference>
<dbReference type="EMBL" id="CP002961">
    <property type="protein sequence ID" value="AFK04513.1"/>
    <property type="molecule type" value="Genomic_DNA"/>
</dbReference>
<organism evidence="2 3">
    <name type="scientific">Emticicia oligotrophica (strain DSM 17448 / CIP 109782 / MTCC 6937 / GPTSA100-15)</name>
    <dbReference type="NCBI Taxonomy" id="929562"/>
    <lineage>
        <taxon>Bacteria</taxon>
        <taxon>Pseudomonadati</taxon>
        <taxon>Bacteroidota</taxon>
        <taxon>Cytophagia</taxon>
        <taxon>Cytophagales</taxon>
        <taxon>Leadbetterellaceae</taxon>
        <taxon>Emticicia</taxon>
    </lineage>
</organism>
<evidence type="ECO:0000256" key="1">
    <source>
        <dbReference type="SAM" id="Phobius"/>
    </source>
</evidence>
<sequence length="140" mass="16211">MNKEIKELVLFFTEYPLVFIGGCIFLLGCALFLLSFIADSKWVKPNPELSERSLIYGKRMLALGSFLIILNLLFFKKKEVVQCEYKDKIDIMLEQYTSKLSSSNNNEINYNITILEIIKKDIEDGKCDSSEINRQLNLLK</sequence>
<gene>
    <name evidence="2" type="ordered locus">Emtol_3384</name>
</gene>
<keyword evidence="1" id="KW-0812">Transmembrane</keyword>
<keyword evidence="1" id="KW-0472">Membrane</keyword>
<evidence type="ECO:0000313" key="2">
    <source>
        <dbReference type="EMBL" id="AFK04513.1"/>
    </source>
</evidence>
<dbReference type="RefSeq" id="WP_015030206.1">
    <property type="nucleotide sequence ID" value="NC_018748.1"/>
</dbReference>
<feature type="transmembrane region" description="Helical" evidence="1">
    <location>
        <begin position="59"/>
        <end position="75"/>
    </location>
</feature>
<accession>A0ABM5N4S3</accession>
<keyword evidence="1" id="KW-1133">Transmembrane helix</keyword>